<name>A0A1G6C8Q7_9GAMM</name>
<dbReference type="Proteomes" id="UP000199626">
    <property type="component" value="Unassembled WGS sequence"/>
</dbReference>
<dbReference type="GO" id="GO:0018773">
    <property type="term" value="F:acetylpyruvate hydrolase activity"/>
    <property type="evidence" value="ECO:0007669"/>
    <property type="project" value="TreeGrafter"/>
</dbReference>
<dbReference type="InterPro" id="IPR036663">
    <property type="entry name" value="Fumarylacetoacetase_C_sf"/>
</dbReference>
<dbReference type="AlphaFoldDB" id="A0A1G6C8Q7"/>
<dbReference type="InterPro" id="IPR011234">
    <property type="entry name" value="Fumarylacetoacetase-like_C"/>
</dbReference>
<reference evidence="4" key="1">
    <citation type="submission" date="2016-10" db="EMBL/GenBank/DDBJ databases">
        <authorList>
            <person name="Varghese N."/>
            <person name="Submissions S."/>
        </authorList>
    </citation>
    <scope>NUCLEOTIDE SEQUENCE [LARGE SCALE GENOMIC DNA]</scope>
    <source>
        <strain evidence="4">CGMCC 1.10824</strain>
    </source>
</reference>
<gene>
    <name evidence="3" type="ORF">SAMN02927930_01132</name>
</gene>
<dbReference type="PANTHER" id="PTHR11820">
    <property type="entry name" value="ACYLPYRUVASE"/>
    <property type="match status" value="1"/>
</dbReference>
<dbReference type="RefSeq" id="WP_199286047.1">
    <property type="nucleotide sequence ID" value="NZ_FMXN01000005.1"/>
</dbReference>
<organism evidence="3 4">
    <name type="scientific">Pseudidiomarina indica</name>
    <dbReference type="NCBI Taxonomy" id="1159017"/>
    <lineage>
        <taxon>Bacteria</taxon>
        <taxon>Pseudomonadati</taxon>
        <taxon>Pseudomonadota</taxon>
        <taxon>Gammaproteobacteria</taxon>
        <taxon>Alteromonadales</taxon>
        <taxon>Idiomarinaceae</taxon>
        <taxon>Pseudidiomarina</taxon>
    </lineage>
</organism>
<dbReference type="EMBL" id="FMXN01000005">
    <property type="protein sequence ID" value="SDB29253.1"/>
    <property type="molecule type" value="Genomic_DNA"/>
</dbReference>
<protein>
    <submittedName>
        <fullName evidence="3">2-keto-4-pentenoate hydratase/2-oxohepta-3-ene-1,7-dioic acid hydratase (Catechol pathway)</fullName>
    </submittedName>
</protein>
<sequence length="215" mass="23469">MMGLQPPSKIVCVGRNYREHAAELSNPVPSQPLLFIKPPSAITRLPEVRIPTSYGDCQHEIELAVYIGMPLRRATPEQAIKAIAGYGVGLDLTLRELQSELKAQGHPWERAKAFDGSCVLGPMIERIEFDATQPFTIALHVNGELRQQGSSADMLFAIADLLADISAQFTLVPGDVVLTGTPAGVAALQLGDELRLSLHHADRQWDWQARVEAAD</sequence>
<proteinExistence type="predicted"/>
<dbReference type="SUPFAM" id="SSF56529">
    <property type="entry name" value="FAH"/>
    <property type="match status" value="1"/>
</dbReference>
<evidence type="ECO:0000313" key="4">
    <source>
        <dbReference type="Proteomes" id="UP000199626"/>
    </source>
</evidence>
<dbReference type="STRING" id="1159017.SAMN02927930_01132"/>
<dbReference type="NCBIfam" id="NF007967">
    <property type="entry name" value="PRK10691.1"/>
    <property type="match status" value="1"/>
</dbReference>
<dbReference type="GO" id="GO:0046872">
    <property type="term" value="F:metal ion binding"/>
    <property type="evidence" value="ECO:0007669"/>
    <property type="project" value="UniProtKB-KW"/>
</dbReference>
<keyword evidence="1" id="KW-0479">Metal-binding</keyword>
<dbReference type="Gene3D" id="3.90.850.10">
    <property type="entry name" value="Fumarylacetoacetase-like, C-terminal domain"/>
    <property type="match status" value="1"/>
</dbReference>
<evidence type="ECO:0000256" key="1">
    <source>
        <dbReference type="ARBA" id="ARBA00022723"/>
    </source>
</evidence>
<dbReference type="PANTHER" id="PTHR11820:SF7">
    <property type="entry name" value="ACYLPYRUVASE FAHD1, MITOCHONDRIAL"/>
    <property type="match status" value="1"/>
</dbReference>
<keyword evidence="4" id="KW-1185">Reference proteome</keyword>
<evidence type="ECO:0000259" key="2">
    <source>
        <dbReference type="Pfam" id="PF01557"/>
    </source>
</evidence>
<accession>A0A1G6C8Q7</accession>
<feature type="domain" description="Fumarylacetoacetase-like C-terminal" evidence="2">
    <location>
        <begin position="9"/>
        <end position="198"/>
    </location>
</feature>
<evidence type="ECO:0000313" key="3">
    <source>
        <dbReference type="EMBL" id="SDB29253.1"/>
    </source>
</evidence>
<dbReference type="Pfam" id="PF01557">
    <property type="entry name" value="FAA_hydrolase"/>
    <property type="match status" value="1"/>
</dbReference>